<dbReference type="EMBL" id="LAZR01005521">
    <property type="protein sequence ID" value="KKM99230.1"/>
    <property type="molecule type" value="Genomic_DNA"/>
</dbReference>
<protein>
    <recommendedName>
        <fullName evidence="5">V-type ATP synthase subunit F</fullName>
    </recommendedName>
</protein>
<dbReference type="AlphaFoldDB" id="A0A0F9PDX0"/>
<dbReference type="SUPFAM" id="SSF159468">
    <property type="entry name" value="AtpF-like"/>
    <property type="match status" value="1"/>
</dbReference>
<sequence>MFDKVAVVGEADIIFALRALGVKIFSPKSLEEAQKVMENLAKENFALCFLHESFLEPLREEREALRKKFCPVVVGFSDYRKVTEQLERMMRDVAIKATGSDSLVKRKEENEKR</sequence>
<dbReference type="Pfam" id="PF01990">
    <property type="entry name" value="ATP-synt_F"/>
    <property type="match status" value="1"/>
</dbReference>
<dbReference type="InterPro" id="IPR008218">
    <property type="entry name" value="ATPase_V1-cplx_f_g_su"/>
</dbReference>
<comment type="caution">
    <text evidence="4">The sequence shown here is derived from an EMBL/GenBank/DDBJ whole genome shotgun (WGS) entry which is preliminary data.</text>
</comment>
<accession>A0A0F9PDX0</accession>
<gene>
    <name evidence="4" type="ORF">LCGC14_1149950</name>
</gene>
<evidence type="ECO:0008006" key="5">
    <source>
        <dbReference type="Google" id="ProtNLM"/>
    </source>
</evidence>
<keyword evidence="2" id="KW-0813">Transport</keyword>
<name>A0A0F9PDX0_9ZZZZ</name>
<dbReference type="InterPro" id="IPR036906">
    <property type="entry name" value="ATPase_V1_fsu_sf"/>
</dbReference>
<proteinExistence type="inferred from homology"/>
<comment type="similarity">
    <text evidence="1">Belongs to the V-ATPase F subunit family.</text>
</comment>
<evidence type="ECO:0000256" key="2">
    <source>
        <dbReference type="ARBA" id="ARBA00022448"/>
    </source>
</evidence>
<keyword evidence="3" id="KW-0406">Ion transport</keyword>
<organism evidence="4">
    <name type="scientific">marine sediment metagenome</name>
    <dbReference type="NCBI Taxonomy" id="412755"/>
    <lineage>
        <taxon>unclassified sequences</taxon>
        <taxon>metagenomes</taxon>
        <taxon>ecological metagenomes</taxon>
    </lineage>
</organism>
<dbReference type="Gene3D" id="3.40.50.10580">
    <property type="entry name" value="ATPase, V1 complex, subunit F"/>
    <property type="match status" value="1"/>
</dbReference>
<evidence type="ECO:0000313" key="4">
    <source>
        <dbReference type="EMBL" id="KKM99230.1"/>
    </source>
</evidence>
<reference evidence="4" key="1">
    <citation type="journal article" date="2015" name="Nature">
        <title>Complex archaea that bridge the gap between prokaryotes and eukaryotes.</title>
        <authorList>
            <person name="Spang A."/>
            <person name="Saw J.H."/>
            <person name="Jorgensen S.L."/>
            <person name="Zaremba-Niedzwiedzka K."/>
            <person name="Martijn J."/>
            <person name="Lind A.E."/>
            <person name="van Eijk R."/>
            <person name="Schleper C."/>
            <person name="Guy L."/>
            <person name="Ettema T.J."/>
        </authorList>
    </citation>
    <scope>NUCLEOTIDE SEQUENCE</scope>
</reference>
<dbReference type="GO" id="GO:0046961">
    <property type="term" value="F:proton-transporting ATPase activity, rotational mechanism"/>
    <property type="evidence" value="ECO:0007669"/>
    <property type="project" value="InterPro"/>
</dbReference>
<evidence type="ECO:0000256" key="3">
    <source>
        <dbReference type="ARBA" id="ARBA00023065"/>
    </source>
</evidence>
<evidence type="ECO:0000256" key="1">
    <source>
        <dbReference type="ARBA" id="ARBA00010148"/>
    </source>
</evidence>